<comment type="caution">
    <text evidence="1">The sequence shown here is derived from an EMBL/GenBank/DDBJ whole genome shotgun (WGS) entry which is preliminary data.</text>
</comment>
<accession>A0A926VEI3</accession>
<reference evidence="1" key="1">
    <citation type="journal article" date="2015" name="ISME J.">
        <title>Draft Genome Sequence of Streptomyces incarnatus NRRL8089, which Produces the Nucleoside Antibiotic Sinefungin.</title>
        <authorList>
            <person name="Oshima K."/>
            <person name="Hattori M."/>
            <person name="Shimizu H."/>
            <person name="Fukuda K."/>
            <person name="Nemoto M."/>
            <person name="Inagaki K."/>
            <person name="Tamura T."/>
        </authorList>
    </citation>
    <scope>NUCLEOTIDE SEQUENCE</scope>
    <source>
        <strain evidence="1">FACHB-1375</strain>
    </source>
</reference>
<protein>
    <submittedName>
        <fullName evidence="1">Uncharacterized protein</fullName>
    </submittedName>
</protein>
<gene>
    <name evidence="1" type="ORF">H6G03_07885</name>
</gene>
<sequence>MSNQPRIPDPETRERHIAKLKEICQRWDVLIAGLDELNAKLDADFENSPLGLLYKRRAERLANQKQASSSQL</sequence>
<evidence type="ECO:0000313" key="2">
    <source>
        <dbReference type="Proteomes" id="UP000641646"/>
    </source>
</evidence>
<reference evidence="1" key="2">
    <citation type="submission" date="2020-08" db="EMBL/GenBank/DDBJ databases">
        <authorList>
            <person name="Chen M."/>
            <person name="Teng W."/>
            <person name="Zhao L."/>
            <person name="Hu C."/>
            <person name="Zhou Y."/>
            <person name="Han B."/>
            <person name="Song L."/>
            <person name="Shu W."/>
        </authorList>
    </citation>
    <scope>NUCLEOTIDE SEQUENCE</scope>
    <source>
        <strain evidence="1">FACHB-1375</strain>
    </source>
</reference>
<name>A0A926VEI3_9CYAN</name>
<proteinExistence type="predicted"/>
<dbReference type="AlphaFoldDB" id="A0A926VEI3"/>
<evidence type="ECO:0000313" key="1">
    <source>
        <dbReference type="EMBL" id="MBD2181019.1"/>
    </source>
</evidence>
<keyword evidence="2" id="KW-1185">Reference proteome</keyword>
<dbReference type="EMBL" id="JACJPW010000015">
    <property type="protein sequence ID" value="MBD2181019.1"/>
    <property type="molecule type" value="Genomic_DNA"/>
</dbReference>
<organism evidence="1 2">
    <name type="scientific">Aerosakkonema funiforme FACHB-1375</name>
    <dbReference type="NCBI Taxonomy" id="2949571"/>
    <lineage>
        <taxon>Bacteria</taxon>
        <taxon>Bacillati</taxon>
        <taxon>Cyanobacteriota</taxon>
        <taxon>Cyanophyceae</taxon>
        <taxon>Oscillatoriophycideae</taxon>
        <taxon>Aerosakkonematales</taxon>
        <taxon>Aerosakkonemataceae</taxon>
        <taxon>Aerosakkonema</taxon>
    </lineage>
</organism>
<dbReference type="Proteomes" id="UP000641646">
    <property type="component" value="Unassembled WGS sequence"/>
</dbReference>
<dbReference type="RefSeq" id="WP_190463783.1">
    <property type="nucleotide sequence ID" value="NZ_JACJPW010000015.1"/>
</dbReference>